<sequence>IDPTIAIVMPEVYSQLMEPINEDYPEALLPIGSTPIIEFILQYLQNNGIKTVYFCVRKHSLMIKRYILAIKHCIDVQIVQLVGPDQISMLKQIFVQFHIEESFVLINGPIISNTELKPLYKRLQDANNLSKSGKTHLIGLFQKTVSDSLLCQSGAPYFVSHSQSGFLTRIDPLDKHIHSLNVKKVNPIKITSANLQPTGIYVCDPSFIPQIQISTMNNNTLIEFFTQHFQKDEVELKVLIQIENQQQLSARIDSPKSYRGASRAFIKRYFYPYTPEYFSNFQIQCQQSTIGTTMTVGNNMQLKKICIIGNNSRIDAMISGSQIGDQCSIDQHTLIEDCIIMNYVSVKQHCHLKECILMNNAFIESGIDLPKGSIVGQRVIVTKQVVRHAIRFYYMNLWDADTIKHSLGADFVLFENFMDRITDDLSCRIVQKLPPIFIMHQHMLIVDYKQYVNCCNQQCNNYIKVPIAQMPLSSTKVVIDADLRSECSEYAEEPVEEEIFSSVPDSTAPSQLAKQFNDLQKSEEIDAYWLPNYIIQKAKLEGLSEIELKKQYTKTLNKFSFSASKEKSEEKRTVFTKIMKEHIKAKEFSEKGFEILVIQKQQQQKQSIAPECLQMLKNSEFFMDKNPNADLVLSFRKNMHTVFIQHKFDQPDEPFTLIAMKSLIGECLEQGKFTKKSLQNLESFLNYLTFDLNGEKFETYIANNVSNEYSEDDQANDVLTELFTVFMELGIRVGINQCCQLLLQYNILNQEAYSEWMGMIKEMEPEEELEKFMCEVVCDEEIWYGTITEAETEMIETFEEVYEEEPELVVE</sequence>
<dbReference type="PANTHER" id="PTHR45887">
    <property type="entry name" value="TRANSLATION INITIATION FACTOR EIF-2B SUBUNIT EPSILON"/>
    <property type="match status" value="1"/>
</dbReference>
<dbReference type="Gene3D" id="2.160.10.10">
    <property type="entry name" value="Hexapeptide repeat proteins"/>
    <property type="match status" value="1"/>
</dbReference>
<evidence type="ECO:0000259" key="1">
    <source>
        <dbReference type="Pfam" id="PF25087"/>
    </source>
</evidence>
<organism evidence="2">
    <name type="scientific">Trepomonas sp. PC1</name>
    <dbReference type="NCBI Taxonomy" id="1076344"/>
    <lineage>
        <taxon>Eukaryota</taxon>
        <taxon>Metamonada</taxon>
        <taxon>Diplomonadida</taxon>
        <taxon>Hexamitidae</taxon>
        <taxon>Hexamitinae</taxon>
        <taxon>Trepomonas</taxon>
    </lineage>
</organism>
<feature type="domain" description="Mannose-1-phosphate guanyltransferase C-terminal" evidence="1">
    <location>
        <begin position="322"/>
        <end position="386"/>
    </location>
</feature>
<gene>
    <name evidence="2" type="ORF">TPC1_16501</name>
</gene>
<reference evidence="2" key="1">
    <citation type="submission" date="2015-07" db="EMBL/GenBank/DDBJ databases">
        <title>Adaptation to a free-living lifestyle via gene acquisitions in the diplomonad Trepomonas sp. PC1.</title>
        <authorList>
            <person name="Xu F."/>
            <person name="Jerlstrom-Hultqvist J."/>
            <person name="Kolisko M."/>
            <person name="Simpson A.G.B."/>
            <person name="Roger A.J."/>
            <person name="Svard S.G."/>
            <person name="Andersson J.O."/>
        </authorList>
    </citation>
    <scope>NUCLEOTIDE SEQUENCE</scope>
    <source>
        <strain evidence="2">PC1</strain>
    </source>
</reference>
<dbReference type="InterPro" id="IPR056729">
    <property type="entry name" value="GMPPB_C"/>
</dbReference>
<accession>A0A146K8H6</accession>
<proteinExistence type="predicted"/>
<dbReference type="Gene3D" id="3.90.550.10">
    <property type="entry name" value="Spore Coat Polysaccharide Biosynthesis Protein SpsA, Chain A"/>
    <property type="match status" value="1"/>
</dbReference>
<dbReference type="AlphaFoldDB" id="A0A146K8H6"/>
<dbReference type="PANTHER" id="PTHR45887:SF1">
    <property type="entry name" value="TRANSLATION INITIATION FACTOR EIF-2B SUBUNIT EPSILON"/>
    <property type="match status" value="1"/>
</dbReference>
<dbReference type="GO" id="GO:0031369">
    <property type="term" value="F:translation initiation factor binding"/>
    <property type="evidence" value="ECO:0007669"/>
    <property type="project" value="TreeGrafter"/>
</dbReference>
<keyword evidence="2" id="KW-0396">Initiation factor</keyword>
<name>A0A146K8H6_9EUKA</name>
<dbReference type="GO" id="GO:0005851">
    <property type="term" value="C:eukaryotic translation initiation factor 2B complex"/>
    <property type="evidence" value="ECO:0007669"/>
    <property type="project" value="TreeGrafter"/>
</dbReference>
<dbReference type="GO" id="GO:0003743">
    <property type="term" value="F:translation initiation factor activity"/>
    <property type="evidence" value="ECO:0007669"/>
    <property type="project" value="UniProtKB-KW"/>
</dbReference>
<keyword evidence="2" id="KW-0648">Protein biosynthesis</keyword>
<dbReference type="Pfam" id="PF25087">
    <property type="entry name" value="GMPPB_C"/>
    <property type="match status" value="1"/>
</dbReference>
<protein>
    <submittedName>
        <fullName evidence="2">Eukaryotic translation initiation factor 2B epsilon subunit</fullName>
    </submittedName>
</protein>
<dbReference type="InterPro" id="IPR029044">
    <property type="entry name" value="Nucleotide-diphossugar_trans"/>
</dbReference>
<dbReference type="EMBL" id="GDID01004827">
    <property type="protein sequence ID" value="JAP91779.1"/>
    <property type="molecule type" value="Transcribed_RNA"/>
</dbReference>
<dbReference type="GO" id="GO:0005085">
    <property type="term" value="F:guanyl-nucleotide exchange factor activity"/>
    <property type="evidence" value="ECO:0007669"/>
    <property type="project" value="TreeGrafter"/>
</dbReference>
<dbReference type="SUPFAM" id="SSF53448">
    <property type="entry name" value="Nucleotide-diphospho-sugar transferases"/>
    <property type="match status" value="1"/>
</dbReference>
<evidence type="ECO:0000313" key="2">
    <source>
        <dbReference type="EMBL" id="JAP91779.1"/>
    </source>
</evidence>
<feature type="non-terminal residue" evidence="2">
    <location>
        <position position="1"/>
    </location>
</feature>
<dbReference type="InterPro" id="IPR051956">
    <property type="entry name" value="eIF2B_epsilon"/>
</dbReference>